<dbReference type="PANTHER" id="PTHR33938:SF15">
    <property type="entry name" value="FERULOYL ESTERASE B-RELATED"/>
    <property type="match status" value="1"/>
</dbReference>
<evidence type="ECO:0000256" key="5">
    <source>
        <dbReference type="ARBA" id="ARBA00022801"/>
    </source>
</evidence>
<evidence type="ECO:0000256" key="1">
    <source>
        <dbReference type="ARBA" id="ARBA00006249"/>
    </source>
</evidence>
<keyword evidence="4 9" id="KW-0732">Signal</keyword>
<gene>
    <name evidence="10" type="ORF">N475_15700</name>
</gene>
<reference evidence="10 11" key="1">
    <citation type="submission" date="2013-07" db="EMBL/GenBank/DDBJ databases">
        <title>Comparative Genomic and Metabolomic Analysis of Twelve Strains of Pseudoalteromonas luteoviolacea.</title>
        <authorList>
            <person name="Vynne N.G."/>
            <person name="Mansson M."/>
            <person name="Gram L."/>
        </authorList>
    </citation>
    <scope>NUCLEOTIDE SEQUENCE [LARGE SCALE GENOMIC DNA]</scope>
    <source>
        <strain evidence="10 11">DSM 6061</strain>
    </source>
</reference>
<evidence type="ECO:0000256" key="2">
    <source>
        <dbReference type="ARBA" id="ARBA00022487"/>
    </source>
</evidence>
<dbReference type="Pfam" id="PF07519">
    <property type="entry name" value="Tannase"/>
    <property type="match status" value="1"/>
</dbReference>
<keyword evidence="2" id="KW-0719">Serine esterase</keyword>
<evidence type="ECO:0000256" key="7">
    <source>
        <dbReference type="ARBA" id="ARBA00023157"/>
    </source>
</evidence>
<evidence type="ECO:0000256" key="8">
    <source>
        <dbReference type="SAM" id="MobiDB-lite"/>
    </source>
</evidence>
<dbReference type="PANTHER" id="PTHR33938">
    <property type="entry name" value="FERULOYL ESTERASE B-RELATED"/>
    <property type="match status" value="1"/>
</dbReference>
<dbReference type="InterPro" id="IPR011118">
    <property type="entry name" value="Tannase/feruloyl_esterase"/>
</dbReference>
<name>A0A161ZY06_9GAMM</name>
<comment type="similarity">
    <text evidence="1">Belongs to the tannase family.</text>
</comment>
<evidence type="ECO:0000256" key="3">
    <source>
        <dbReference type="ARBA" id="ARBA00022723"/>
    </source>
</evidence>
<dbReference type="SUPFAM" id="SSF53474">
    <property type="entry name" value="alpha/beta-Hydrolases"/>
    <property type="match status" value="1"/>
</dbReference>
<evidence type="ECO:0000256" key="6">
    <source>
        <dbReference type="ARBA" id="ARBA00022837"/>
    </source>
</evidence>
<proteinExistence type="inferred from homology"/>
<feature type="chain" id="PRO_5007831721" description="Tannase/feruloyl esterase family alpha/beta hydrolase" evidence="9">
    <location>
        <begin position="32"/>
        <end position="555"/>
    </location>
</feature>
<evidence type="ECO:0000256" key="9">
    <source>
        <dbReference type="SAM" id="SignalP"/>
    </source>
</evidence>
<keyword evidence="7" id="KW-1015">Disulfide bond</keyword>
<evidence type="ECO:0000313" key="11">
    <source>
        <dbReference type="Proteomes" id="UP000076643"/>
    </source>
</evidence>
<keyword evidence="3" id="KW-0479">Metal-binding</keyword>
<dbReference type="Proteomes" id="UP000076643">
    <property type="component" value="Unassembled WGS sequence"/>
</dbReference>
<evidence type="ECO:0000256" key="4">
    <source>
        <dbReference type="ARBA" id="ARBA00022729"/>
    </source>
</evidence>
<dbReference type="PATRIC" id="fig|1365250.3.peg.2373"/>
<dbReference type="GO" id="GO:0046872">
    <property type="term" value="F:metal ion binding"/>
    <property type="evidence" value="ECO:0007669"/>
    <property type="project" value="UniProtKB-KW"/>
</dbReference>
<protein>
    <recommendedName>
        <fullName evidence="12">Tannase/feruloyl esterase family alpha/beta hydrolase</fullName>
    </recommendedName>
</protein>
<keyword evidence="6" id="KW-0106">Calcium</keyword>
<dbReference type="EMBL" id="AUYB01000102">
    <property type="protein sequence ID" value="KZN38071.1"/>
    <property type="molecule type" value="Genomic_DNA"/>
</dbReference>
<feature type="region of interest" description="Disordered" evidence="8">
    <location>
        <begin position="532"/>
        <end position="555"/>
    </location>
</feature>
<dbReference type="AlphaFoldDB" id="A0A161ZY06"/>
<dbReference type="STRING" id="43657.S4054249_21250"/>
<evidence type="ECO:0000313" key="10">
    <source>
        <dbReference type="EMBL" id="KZN38071.1"/>
    </source>
</evidence>
<dbReference type="GO" id="GO:0052689">
    <property type="term" value="F:carboxylic ester hydrolase activity"/>
    <property type="evidence" value="ECO:0007669"/>
    <property type="project" value="UniProtKB-KW"/>
</dbReference>
<keyword evidence="11" id="KW-1185">Reference proteome</keyword>
<accession>A0A161ZY06</accession>
<keyword evidence="5" id="KW-0378">Hydrolase</keyword>
<sequence length="555" mass="61490">MGMSIKFSFFGKTTFSITLLGLLHFSPSIFASESAVELSDQQRACMSLRFDNFAKLERGDAATNVIESRFVKGYEMNATESLWAYKHSRLMGAPIPRSQKYLPDHCLVRGYVTPTIRFELRLPARELWNQKYLLNACMGFCGDVSPYPPMAGIVRHYATMSHDGGHTAYGFDGKWARNNEQGKIDFAYRANHVVAVAAKAIIEKFYHTQPQYSFITGCSKGGHAGVMAAKRYPNDFDGVIARGPTINYTDVNLVNCMDNARAILDERDEPILLPKDISKIANAVVNACDSIDGVSDGVISDPTQCDFDPQTLVCEAGKVQDCLSQQQVNAVKALYAPSKNAQGEVIYAGLPYGSETEWMGWVAPQLTQLKPFHYYAATEYLKYIAYPQALDVDYKWRDFSYEDEQENLAHVSNMIDADDPDLRDFKNSGGKMLVIHGWADAAVPAGATIKWYDEVEAFMESHNQEVRDFARLFLLPGAAHCGVDGPGNSTFDAISALEAWVVGGVAPSSLLTQKENAQGEVVRERPAYPYPQQAIYDGRGDPSKASSFKIGHLED</sequence>
<feature type="signal peptide" evidence="9">
    <location>
        <begin position="1"/>
        <end position="31"/>
    </location>
</feature>
<comment type="caution">
    <text evidence="10">The sequence shown here is derived from an EMBL/GenBank/DDBJ whole genome shotgun (WGS) entry which is preliminary data.</text>
</comment>
<dbReference type="Gene3D" id="3.40.50.1820">
    <property type="entry name" value="alpha/beta hydrolase"/>
    <property type="match status" value="1"/>
</dbReference>
<organism evidence="10 11">
    <name type="scientific">Pseudoalteromonas luteoviolacea DSM 6061</name>
    <dbReference type="NCBI Taxonomy" id="1365250"/>
    <lineage>
        <taxon>Bacteria</taxon>
        <taxon>Pseudomonadati</taxon>
        <taxon>Pseudomonadota</taxon>
        <taxon>Gammaproteobacteria</taxon>
        <taxon>Alteromonadales</taxon>
        <taxon>Pseudoalteromonadaceae</taxon>
        <taxon>Pseudoalteromonas</taxon>
    </lineage>
</organism>
<evidence type="ECO:0008006" key="12">
    <source>
        <dbReference type="Google" id="ProtNLM"/>
    </source>
</evidence>
<dbReference type="InterPro" id="IPR029058">
    <property type="entry name" value="AB_hydrolase_fold"/>
</dbReference>